<sequence>MSHQHSQEIELKLILEPQQRAAVLQLCEQLAKGAEHDIFELNNAYFDTDDLRLREYDMGLRIRQRGEHLEQTIKLAGQVLGGMHQRPEYNRVIAQPVPDLTLFEEDIWPDDFPLFDIQRELKEIFRTDFTRHRWRIPQGDGMIELVFDEGEIIAAEHRQPICEIELEVQGADTAAAYKLARRFITRVNARVGTLSKAARGYLLAGKSVLEPYTHADFVSQQGQDDVGQGLYRALTYALQYWQHNDACLTQQPCVQAVAGITDGIRLSKVVLQQLALFEIDVSDHILRLEQMLGHLGWLSRFDGLNELIAEDGAYHRALKQNTKLYEHILEQQQHAVQLELVVNLSKRDDYQLTLFELGELCAQQPRHEQLMQTPLKQWAVQRLRDDWQWVAEPFTRAEEMRPEQYLKQLPQLQSSLQLGYCVGALFDEQDREQFRAPWLDMLRGIREILALKLLREAIKDTDDINTERLLSWQEVQLESLLYALERSRRSAIKQEPYWIL</sequence>
<dbReference type="AlphaFoldDB" id="A0A317Q5L4"/>
<keyword evidence="4" id="KW-1185">Reference proteome</keyword>
<dbReference type="InterPro" id="IPR023577">
    <property type="entry name" value="CYTH_domain"/>
</dbReference>
<feature type="domain" description="CHAD" evidence="2">
    <location>
        <begin position="223"/>
        <end position="477"/>
    </location>
</feature>
<dbReference type="InterPro" id="IPR039013">
    <property type="entry name" value="YgiF"/>
</dbReference>
<dbReference type="Gene3D" id="2.40.320.10">
    <property type="entry name" value="Hypothetical Protein Pfu-838710-001"/>
    <property type="match status" value="1"/>
</dbReference>
<dbReference type="SMART" id="SM01118">
    <property type="entry name" value="CYTH"/>
    <property type="match status" value="1"/>
</dbReference>
<dbReference type="Pfam" id="PF01928">
    <property type="entry name" value="CYTH"/>
    <property type="match status" value="1"/>
</dbReference>
<reference evidence="3 4" key="1">
    <citation type="submission" date="2018-05" db="EMBL/GenBank/DDBJ databases">
        <title>Freshwater and sediment microbial communities from various areas in North America, analyzing microbe dynamics in response to fracking.</title>
        <authorList>
            <person name="Lamendella R."/>
        </authorList>
    </citation>
    <scope>NUCLEOTIDE SEQUENCE [LARGE SCALE GENOMIC DNA]</scope>
    <source>
        <strain evidence="3 4">125B1</strain>
    </source>
</reference>
<evidence type="ECO:0000313" key="4">
    <source>
        <dbReference type="Proteomes" id="UP000246964"/>
    </source>
</evidence>
<dbReference type="InterPro" id="IPR033469">
    <property type="entry name" value="CYTH-like_dom_sf"/>
</dbReference>
<dbReference type="PROSITE" id="PS51707">
    <property type="entry name" value="CYTH"/>
    <property type="match status" value="1"/>
</dbReference>
<feature type="domain" description="CYTH" evidence="1">
    <location>
        <begin position="6"/>
        <end position="207"/>
    </location>
</feature>
<name>A0A317Q5L4_9GAMM</name>
<comment type="caution">
    <text evidence="3">The sequence shown here is derived from an EMBL/GenBank/DDBJ whole genome shotgun (WGS) entry which is preliminary data.</text>
</comment>
<dbReference type="GO" id="GO:0050355">
    <property type="term" value="F:inorganic triphosphate phosphatase activity"/>
    <property type="evidence" value="ECO:0007669"/>
    <property type="project" value="InterPro"/>
</dbReference>
<dbReference type="GO" id="GO:0046872">
    <property type="term" value="F:metal ion binding"/>
    <property type="evidence" value="ECO:0007669"/>
    <property type="project" value="TreeGrafter"/>
</dbReference>
<protein>
    <submittedName>
        <fullName evidence="3">Triphosphatase</fullName>
    </submittedName>
</protein>
<dbReference type="SUPFAM" id="SSF55154">
    <property type="entry name" value="CYTH-like phosphatases"/>
    <property type="match status" value="1"/>
</dbReference>
<evidence type="ECO:0000259" key="2">
    <source>
        <dbReference type="PROSITE" id="PS51708"/>
    </source>
</evidence>
<dbReference type="PANTHER" id="PTHR39569:SF1">
    <property type="entry name" value="INORGANIC TRIPHOSPHATASE"/>
    <property type="match status" value="1"/>
</dbReference>
<organism evidence="3 4">
    <name type="scientific">Pseudidiomarina maritima</name>
    <dbReference type="NCBI Taxonomy" id="519453"/>
    <lineage>
        <taxon>Bacteria</taxon>
        <taxon>Pseudomonadati</taxon>
        <taxon>Pseudomonadota</taxon>
        <taxon>Gammaproteobacteria</taxon>
        <taxon>Alteromonadales</taxon>
        <taxon>Idiomarinaceae</taxon>
        <taxon>Pseudidiomarina</taxon>
    </lineage>
</organism>
<evidence type="ECO:0000259" key="1">
    <source>
        <dbReference type="PROSITE" id="PS51707"/>
    </source>
</evidence>
<dbReference type="EMBL" id="QGTT01000013">
    <property type="protein sequence ID" value="PWW10591.1"/>
    <property type="molecule type" value="Genomic_DNA"/>
</dbReference>
<dbReference type="CDD" id="cd07756">
    <property type="entry name" value="CYTH-like_Pase_CHAD"/>
    <property type="match status" value="1"/>
</dbReference>
<dbReference type="Proteomes" id="UP000246964">
    <property type="component" value="Unassembled WGS sequence"/>
</dbReference>
<evidence type="ECO:0000313" key="3">
    <source>
        <dbReference type="EMBL" id="PWW10591.1"/>
    </source>
</evidence>
<dbReference type="RefSeq" id="WP_258306634.1">
    <property type="nucleotide sequence ID" value="NZ_QGTT01000013.1"/>
</dbReference>
<dbReference type="InterPro" id="IPR007899">
    <property type="entry name" value="CHAD_dom"/>
</dbReference>
<accession>A0A317Q5L4</accession>
<dbReference type="PANTHER" id="PTHR39569">
    <property type="entry name" value="INORGANIC TRIPHOSPHATASE"/>
    <property type="match status" value="1"/>
</dbReference>
<dbReference type="STRING" id="519453.SAMN04488070_0041"/>
<dbReference type="PROSITE" id="PS51708">
    <property type="entry name" value="CHAD"/>
    <property type="match status" value="1"/>
</dbReference>
<gene>
    <name evidence="3" type="ORF">DET45_11323</name>
</gene>
<proteinExistence type="predicted"/>